<dbReference type="EMBL" id="BART01004648">
    <property type="protein sequence ID" value="GAG55359.1"/>
    <property type="molecule type" value="Genomic_DNA"/>
</dbReference>
<evidence type="ECO:0000313" key="1">
    <source>
        <dbReference type="EMBL" id="GAG55359.1"/>
    </source>
</evidence>
<gene>
    <name evidence="1" type="ORF">S01H4_11477</name>
</gene>
<reference evidence="1" key="1">
    <citation type="journal article" date="2014" name="Front. Microbiol.">
        <title>High frequency of phylogenetically diverse reductive dehalogenase-homologous genes in deep subseafloor sedimentary metagenomes.</title>
        <authorList>
            <person name="Kawai M."/>
            <person name="Futagami T."/>
            <person name="Toyoda A."/>
            <person name="Takaki Y."/>
            <person name="Nishi S."/>
            <person name="Hori S."/>
            <person name="Arai W."/>
            <person name="Tsubouchi T."/>
            <person name="Morono Y."/>
            <person name="Uchiyama I."/>
            <person name="Ito T."/>
            <person name="Fujiyama A."/>
            <person name="Inagaki F."/>
            <person name="Takami H."/>
        </authorList>
    </citation>
    <scope>NUCLEOTIDE SEQUENCE</scope>
    <source>
        <strain evidence="1">Expedition CK06-06</strain>
    </source>
</reference>
<comment type="caution">
    <text evidence="1">The sequence shown here is derived from an EMBL/GenBank/DDBJ whole genome shotgun (WGS) entry which is preliminary data.</text>
</comment>
<proteinExistence type="predicted"/>
<dbReference type="AlphaFoldDB" id="X0YH58"/>
<sequence>MPIIEGWEVSPDRIEKYEKILSSDDIGDPIITSKCKLDKENGLLVASNNGFAWRIKMGYGTSYMSMGKSKWVRWHDVSRIDNKKDYVILTYLKVRDKEGRLKIDGKGNPKLKKWVLKCHPNKNEDKGYYVQRRSELSYLLLPMDENIIWLNSF</sequence>
<protein>
    <submittedName>
        <fullName evidence="1">Uncharacterized protein</fullName>
    </submittedName>
</protein>
<organism evidence="1">
    <name type="scientific">marine sediment metagenome</name>
    <dbReference type="NCBI Taxonomy" id="412755"/>
    <lineage>
        <taxon>unclassified sequences</taxon>
        <taxon>metagenomes</taxon>
        <taxon>ecological metagenomes</taxon>
    </lineage>
</organism>
<accession>X0YH58</accession>
<name>X0YH58_9ZZZZ</name>